<dbReference type="Proteomes" id="UP000503440">
    <property type="component" value="Chromosome"/>
</dbReference>
<accession>A0A6C0XYZ7</accession>
<dbReference type="Pfam" id="PF04536">
    <property type="entry name" value="TPM_phosphatase"/>
    <property type="match status" value="1"/>
</dbReference>
<reference evidence="1 2" key="1">
    <citation type="submission" date="2019-09" db="EMBL/GenBank/DDBJ databases">
        <title>Non-baumannii Acinetobacter spp. carrying blaNDM-1 isolated in China.</title>
        <authorList>
            <person name="Cui C."/>
            <person name="Chen C."/>
            <person name="Sun J."/>
            <person name="Liu Y."/>
        </authorList>
    </citation>
    <scope>NUCLEOTIDE SEQUENCE [LARGE SCALE GENOMIC DNA]</scope>
    <source>
        <strain evidence="1 2">B18</strain>
    </source>
</reference>
<proteinExistence type="predicted"/>
<dbReference type="PANTHER" id="PTHR30373">
    <property type="entry name" value="UPF0603 PROTEIN YGCG"/>
    <property type="match status" value="1"/>
</dbReference>
<gene>
    <name evidence="1" type="ORF">FSC09_01295</name>
</gene>
<evidence type="ECO:0000313" key="2">
    <source>
        <dbReference type="Proteomes" id="UP000503440"/>
    </source>
</evidence>
<sequence>MPDSITALIRWILHGLLLCCALLLSSLSLADTAASGSADDLAAARIIQEQQRAANARHQSQATAASEASVEQPVIANDMAEGESIRGLPTLNEPVIDQANLLSAAQKQAISQRILALHQQGKAQIGVVIVPTTGQEDIFDFAMRVAERWQLGSAKYDNGLLMAIAVNDRRIQILTGYGLEGVLPDIVLGRIINNQITPYFKQAQYASGIEAGLAEIERILNMDPEVAATAAKELQERQQQALREQQAREKTFNTVIFILIAGVIGSYIVGKRLSASTAAVAATVAGLVNGVGIFTSLLMGLGIFFLLITALAQAIFHIFLASAGRGGGGGSFGGGGGYSGGGGGFGGGGASGSW</sequence>
<evidence type="ECO:0000313" key="1">
    <source>
        <dbReference type="EMBL" id="QIC69154.1"/>
    </source>
</evidence>
<organism evidence="1 2">
    <name type="scientific">Acinetobacter indicus</name>
    <dbReference type="NCBI Taxonomy" id="756892"/>
    <lineage>
        <taxon>Bacteria</taxon>
        <taxon>Pseudomonadati</taxon>
        <taxon>Pseudomonadota</taxon>
        <taxon>Gammaproteobacteria</taxon>
        <taxon>Moraxellales</taxon>
        <taxon>Moraxellaceae</taxon>
        <taxon>Acinetobacter</taxon>
    </lineage>
</organism>
<dbReference type="InterPro" id="IPR007621">
    <property type="entry name" value="TPM_dom"/>
</dbReference>
<dbReference type="PANTHER" id="PTHR30373:SF2">
    <property type="entry name" value="UPF0603 PROTEIN YGCG"/>
    <property type="match status" value="1"/>
</dbReference>
<protein>
    <submittedName>
        <fullName evidence="1">TPM domain-containing protein</fullName>
    </submittedName>
</protein>
<dbReference type="AlphaFoldDB" id="A0A6C0XYZ7"/>
<dbReference type="EMBL" id="CP044455">
    <property type="protein sequence ID" value="QIC69154.1"/>
    <property type="molecule type" value="Genomic_DNA"/>
</dbReference>
<dbReference type="RefSeq" id="WP_127800747.1">
    <property type="nucleotide sequence ID" value="NZ_CP044018.1"/>
</dbReference>
<dbReference type="Gene3D" id="3.10.310.50">
    <property type="match status" value="1"/>
</dbReference>
<name>A0A6C0XYZ7_9GAMM</name>